<evidence type="ECO:0000313" key="4">
    <source>
        <dbReference type="Proteomes" id="UP000054270"/>
    </source>
</evidence>
<sequence length="159" mass="17826">MKSSILIFLVLGVSASTVASSKIAEPTYTINLGASSQVEDVSRQIIDVEAFAEEMEYWYDEDMADPRPTVPHPEPTLPPKPSPKPTKIAALEVDQPESTPDVHDNGVHDHATDDEIFNEPNDAIYGEEPEMDGDIVGKFWSDEFEDWDIYGWDNTHDEF</sequence>
<organism evidence="3 4">
    <name type="scientific">Hypholoma sublateritium (strain FD-334 SS-4)</name>
    <dbReference type="NCBI Taxonomy" id="945553"/>
    <lineage>
        <taxon>Eukaryota</taxon>
        <taxon>Fungi</taxon>
        <taxon>Dikarya</taxon>
        <taxon>Basidiomycota</taxon>
        <taxon>Agaricomycotina</taxon>
        <taxon>Agaricomycetes</taxon>
        <taxon>Agaricomycetidae</taxon>
        <taxon>Agaricales</taxon>
        <taxon>Agaricineae</taxon>
        <taxon>Strophariaceae</taxon>
        <taxon>Hypholoma</taxon>
    </lineage>
</organism>
<name>A0A0D2MHD8_HYPSF</name>
<dbReference type="AlphaFoldDB" id="A0A0D2MHD8"/>
<feature type="signal peptide" evidence="2">
    <location>
        <begin position="1"/>
        <end position="20"/>
    </location>
</feature>
<accession>A0A0D2MHD8</accession>
<dbReference type="Proteomes" id="UP000054270">
    <property type="component" value="Unassembled WGS sequence"/>
</dbReference>
<reference evidence="4" key="1">
    <citation type="submission" date="2014-04" db="EMBL/GenBank/DDBJ databases">
        <title>Evolutionary Origins and Diversification of the Mycorrhizal Mutualists.</title>
        <authorList>
            <consortium name="DOE Joint Genome Institute"/>
            <consortium name="Mycorrhizal Genomics Consortium"/>
            <person name="Kohler A."/>
            <person name="Kuo A."/>
            <person name="Nagy L.G."/>
            <person name="Floudas D."/>
            <person name="Copeland A."/>
            <person name="Barry K.W."/>
            <person name="Cichocki N."/>
            <person name="Veneault-Fourrey C."/>
            <person name="LaButti K."/>
            <person name="Lindquist E.A."/>
            <person name="Lipzen A."/>
            <person name="Lundell T."/>
            <person name="Morin E."/>
            <person name="Murat C."/>
            <person name="Riley R."/>
            <person name="Ohm R."/>
            <person name="Sun H."/>
            <person name="Tunlid A."/>
            <person name="Henrissat B."/>
            <person name="Grigoriev I.V."/>
            <person name="Hibbett D.S."/>
            <person name="Martin F."/>
        </authorList>
    </citation>
    <scope>NUCLEOTIDE SEQUENCE [LARGE SCALE GENOMIC DNA]</scope>
    <source>
        <strain evidence="4">FD-334 SS-4</strain>
    </source>
</reference>
<feature type="chain" id="PRO_5002264834" evidence="2">
    <location>
        <begin position="21"/>
        <end position="159"/>
    </location>
</feature>
<dbReference type="EMBL" id="KN817545">
    <property type="protein sequence ID" value="KJA23058.1"/>
    <property type="molecule type" value="Genomic_DNA"/>
</dbReference>
<gene>
    <name evidence="3" type="ORF">HYPSUDRAFT_40178</name>
</gene>
<feature type="compositionally biased region" description="Basic and acidic residues" evidence="1">
    <location>
        <begin position="100"/>
        <end position="113"/>
    </location>
</feature>
<feature type="region of interest" description="Disordered" evidence="1">
    <location>
        <begin position="62"/>
        <end position="129"/>
    </location>
</feature>
<keyword evidence="2" id="KW-0732">Signal</keyword>
<protein>
    <submittedName>
        <fullName evidence="3">Uncharacterized protein</fullName>
    </submittedName>
</protein>
<feature type="compositionally biased region" description="Pro residues" evidence="1">
    <location>
        <begin position="68"/>
        <end position="84"/>
    </location>
</feature>
<evidence type="ECO:0000256" key="2">
    <source>
        <dbReference type="SAM" id="SignalP"/>
    </source>
</evidence>
<keyword evidence="4" id="KW-1185">Reference proteome</keyword>
<evidence type="ECO:0000313" key="3">
    <source>
        <dbReference type="EMBL" id="KJA23058.1"/>
    </source>
</evidence>
<evidence type="ECO:0000256" key="1">
    <source>
        <dbReference type="SAM" id="MobiDB-lite"/>
    </source>
</evidence>
<proteinExistence type="predicted"/>